<feature type="region of interest" description="Disordered" evidence="1">
    <location>
        <begin position="1"/>
        <end position="33"/>
    </location>
</feature>
<evidence type="ECO:0000256" key="1">
    <source>
        <dbReference type="SAM" id="MobiDB-lite"/>
    </source>
</evidence>
<dbReference type="EMBL" id="MCFL01000002">
    <property type="protein sequence ID" value="ORZ40961.1"/>
    <property type="molecule type" value="Genomic_DNA"/>
</dbReference>
<reference evidence="2 3" key="1">
    <citation type="submission" date="2016-07" db="EMBL/GenBank/DDBJ databases">
        <title>Pervasive Adenine N6-methylation of Active Genes in Fungi.</title>
        <authorList>
            <consortium name="DOE Joint Genome Institute"/>
            <person name="Mondo S.J."/>
            <person name="Dannebaum R.O."/>
            <person name="Kuo R.C."/>
            <person name="Labutti K."/>
            <person name="Haridas S."/>
            <person name="Kuo A."/>
            <person name="Salamov A."/>
            <person name="Ahrendt S.R."/>
            <person name="Lipzen A."/>
            <person name="Sullivan W."/>
            <person name="Andreopoulos W.B."/>
            <person name="Clum A."/>
            <person name="Lindquist E."/>
            <person name="Daum C."/>
            <person name="Ramamoorthy G.K."/>
            <person name="Gryganskyi A."/>
            <person name="Culley D."/>
            <person name="Magnuson J.K."/>
            <person name="James T.Y."/>
            <person name="O'Malley M.A."/>
            <person name="Stajich J.E."/>
            <person name="Spatafora J.W."/>
            <person name="Visel A."/>
            <person name="Grigoriev I.V."/>
        </authorList>
    </citation>
    <scope>NUCLEOTIDE SEQUENCE [LARGE SCALE GENOMIC DNA]</scope>
    <source>
        <strain evidence="2 3">PL171</strain>
    </source>
</reference>
<name>A0A1Y2I4N3_9FUNG</name>
<dbReference type="Proteomes" id="UP000193411">
    <property type="component" value="Unassembled WGS sequence"/>
</dbReference>
<keyword evidence="3" id="KW-1185">Reference proteome</keyword>
<gene>
    <name evidence="2" type="ORF">BCR44DRAFT_1424125</name>
</gene>
<evidence type="ECO:0000313" key="2">
    <source>
        <dbReference type="EMBL" id="ORZ40961.1"/>
    </source>
</evidence>
<evidence type="ECO:0000313" key="3">
    <source>
        <dbReference type="Proteomes" id="UP000193411"/>
    </source>
</evidence>
<organism evidence="2 3">
    <name type="scientific">Catenaria anguillulae PL171</name>
    <dbReference type="NCBI Taxonomy" id="765915"/>
    <lineage>
        <taxon>Eukaryota</taxon>
        <taxon>Fungi</taxon>
        <taxon>Fungi incertae sedis</taxon>
        <taxon>Blastocladiomycota</taxon>
        <taxon>Blastocladiomycetes</taxon>
        <taxon>Blastocladiales</taxon>
        <taxon>Catenariaceae</taxon>
        <taxon>Catenaria</taxon>
    </lineage>
</organism>
<comment type="caution">
    <text evidence="2">The sequence shown here is derived from an EMBL/GenBank/DDBJ whole genome shotgun (WGS) entry which is preliminary data.</text>
</comment>
<sequence length="83" mass="9153">MTRPPRTRTPTATPPTTTRKPESRLPSPSSLAASPIVSSALVARSWPTPTTRSWTRPSRTFGPLCPRWLASARMTPHRFRAAS</sequence>
<dbReference type="AlphaFoldDB" id="A0A1Y2I4N3"/>
<protein>
    <submittedName>
        <fullName evidence="2">Uncharacterized protein</fullName>
    </submittedName>
</protein>
<proteinExistence type="predicted"/>
<accession>A0A1Y2I4N3</accession>